<dbReference type="PANTHER" id="PTHR45789">
    <property type="entry name" value="FI18025P1"/>
    <property type="match status" value="1"/>
</dbReference>
<dbReference type="EMBL" id="JANVFS010000016">
    <property type="protein sequence ID" value="KAJ4479532.1"/>
    <property type="molecule type" value="Genomic_DNA"/>
</dbReference>
<name>A0A9W9AC80_9AGAR</name>
<evidence type="ECO:0000256" key="2">
    <source>
        <dbReference type="ARBA" id="ARBA00023242"/>
    </source>
</evidence>
<dbReference type="Gene3D" id="1.10.30.10">
    <property type="entry name" value="High mobility group box domain"/>
    <property type="match status" value="1"/>
</dbReference>
<dbReference type="GO" id="GO:0000981">
    <property type="term" value="F:DNA-binding transcription factor activity, RNA polymerase II-specific"/>
    <property type="evidence" value="ECO:0007669"/>
    <property type="project" value="TreeGrafter"/>
</dbReference>
<dbReference type="PANTHER" id="PTHR45789:SF2">
    <property type="entry name" value="FI18025P1"/>
    <property type="match status" value="1"/>
</dbReference>
<dbReference type="PROSITE" id="PS50118">
    <property type="entry name" value="HMG_BOX_2"/>
    <property type="match status" value="1"/>
</dbReference>
<dbReference type="Proteomes" id="UP001150238">
    <property type="component" value="Unassembled WGS sequence"/>
</dbReference>
<sequence length="96" mass="11495">MLLFSTRRPRTAKKNVVDHIPRPANAFMLFRSDFLKQRHKPGSLEINHCSLGKTIGTRWKLLTDEEKAVWYSKATIEKAKHQEMYPEYRYRPSYRK</sequence>
<reference evidence="5" key="2">
    <citation type="journal article" date="2023" name="Proc. Natl. Acad. Sci. U.S.A.">
        <title>A global phylogenomic analysis of the shiitake genus Lentinula.</title>
        <authorList>
            <person name="Sierra-Patev S."/>
            <person name="Min B."/>
            <person name="Naranjo-Ortiz M."/>
            <person name="Looney B."/>
            <person name="Konkel Z."/>
            <person name="Slot J.C."/>
            <person name="Sakamoto Y."/>
            <person name="Steenwyk J.L."/>
            <person name="Rokas A."/>
            <person name="Carro J."/>
            <person name="Camarero S."/>
            <person name="Ferreira P."/>
            <person name="Molpeceres G."/>
            <person name="Ruiz-Duenas F.J."/>
            <person name="Serrano A."/>
            <person name="Henrissat B."/>
            <person name="Drula E."/>
            <person name="Hughes K.W."/>
            <person name="Mata J.L."/>
            <person name="Ishikawa N.K."/>
            <person name="Vargas-Isla R."/>
            <person name="Ushijima S."/>
            <person name="Smith C.A."/>
            <person name="Donoghue J."/>
            <person name="Ahrendt S."/>
            <person name="Andreopoulos W."/>
            <person name="He G."/>
            <person name="LaButti K."/>
            <person name="Lipzen A."/>
            <person name="Ng V."/>
            <person name="Riley R."/>
            <person name="Sandor L."/>
            <person name="Barry K."/>
            <person name="Martinez A.T."/>
            <person name="Xiao Y."/>
            <person name="Gibbons J.G."/>
            <person name="Terashima K."/>
            <person name="Grigoriev I.V."/>
            <person name="Hibbett D."/>
        </authorList>
    </citation>
    <scope>NUCLEOTIDE SEQUENCE</scope>
    <source>
        <strain evidence="5">Sp2 HRB7682 ss15</strain>
    </source>
</reference>
<dbReference type="GO" id="GO:0005634">
    <property type="term" value="C:nucleus"/>
    <property type="evidence" value="ECO:0007669"/>
    <property type="project" value="UniProtKB-UniRule"/>
</dbReference>
<evidence type="ECO:0000313" key="6">
    <source>
        <dbReference type="Proteomes" id="UP001150238"/>
    </source>
</evidence>
<dbReference type="SUPFAM" id="SSF47095">
    <property type="entry name" value="HMG-box"/>
    <property type="match status" value="1"/>
</dbReference>
<protein>
    <submittedName>
        <fullName evidence="5">High mobility group box domain-containing protein</fullName>
    </submittedName>
</protein>
<keyword evidence="2 3" id="KW-0539">Nucleus</keyword>
<feature type="domain" description="HMG box" evidence="4">
    <location>
        <begin position="20"/>
        <end position="89"/>
    </location>
</feature>
<reference evidence="5" key="1">
    <citation type="submission" date="2022-08" db="EMBL/GenBank/DDBJ databases">
        <authorList>
            <consortium name="DOE Joint Genome Institute"/>
            <person name="Min B."/>
            <person name="Riley R."/>
            <person name="Sierra-Patev S."/>
            <person name="Naranjo-Ortiz M."/>
            <person name="Looney B."/>
            <person name="Konkel Z."/>
            <person name="Slot J.C."/>
            <person name="Sakamoto Y."/>
            <person name="Steenwyk J.L."/>
            <person name="Rokas A."/>
            <person name="Carro J."/>
            <person name="Camarero S."/>
            <person name="Ferreira P."/>
            <person name="Molpeceres G."/>
            <person name="Ruiz-Duenas F.J."/>
            <person name="Serrano A."/>
            <person name="Henrissat B."/>
            <person name="Drula E."/>
            <person name="Hughes K.W."/>
            <person name="Mata J.L."/>
            <person name="Ishikawa N.K."/>
            <person name="Vargas-Isla R."/>
            <person name="Ushijima S."/>
            <person name="Smith C.A."/>
            <person name="Ahrendt S."/>
            <person name="Andreopoulos W."/>
            <person name="He G."/>
            <person name="Labutti K."/>
            <person name="Lipzen A."/>
            <person name="Ng V."/>
            <person name="Sandor L."/>
            <person name="Barry K."/>
            <person name="Martinez A.T."/>
            <person name="Xiao Y."/>
            <person name="Gibbons J.G."/>
            <person name="Terashima K."/>
            <person name="Hibbett D.S."/>
            <person name="Grigoriev I.V."/>
        </authorList>
    </citation>
    <scope>NUCLEOTIDE SEQUENCE</scope>
    <source>
        <strain evidence="5">Sp2 HRB7682 ss15</strain>
    </source>
</reference>
<dbReference type="InterPro" id="IPR009071">
    <property type="entry name" value="HMG_box_dom"/>
</dbReference>
<dbReference type="AlphaFoldDB" id="A0A9W9AC80"/>
<dbReference type="SMART" id="SM00398">
    <property type="entry name" value="HMG"/>
    <property type="match status" value="1"/>
</dbReference>
<evidence type="ECO:0000313" key="5">
    <source>
        <dbReference type="EMBL" id="KAJ4479532.1"/>
    </source>
</evidence>
<evidence type="ECO:0000256" key="3">
    <source>
        <dbReference type="PROSITE-ProRule" id="PRU00267"/>
    </source>
</evidence>
<gene>
    <name evidence="5" type="ORF">C8J55DRAFT_429227</name>
</gene>
<accession>A0A9W9AC80</accession>
<dbReference type="InterPro" id="IPR036910">
    <property type="entry name" value="HMG_box_dom_sf"/>
</dbReference>
<organism evidence="5 6">
    <name type="scientific">Lentinula lateritia</name>
    <dbReference type="NCBI Taxonomy" id="40482"/>
    <lineage>
        <taxon>Eukaryota</taxon>
        <taxon>Fungi</taxon>
        <taxon>Dikarya</taxon>
        <taxon>Basidiomycota</taxon>
        <taxon>Agaricomycotina</taxon>
        <taxon>Agaricomycetes</taxon>
        <taxon>Agaricomycetidae</taxon>
        <taxon>Agaricales</taxon>
        <taxon>Marasmiineae</taxon>
        <taxon>Omphalotaceae</taxon>
        <taxon>Lentinula</taxon>
    </lineage>
</organism>
<dbReference type="CDD" id="cd01389">
    <property type="entry name" value="HMG-box_ROX1-like"/>
    <property type="match status" value="1"/>
</dbReference>
<feature type="DNA-binding region" description="HMG box" evidence="3">
    <location>
        <begin position="20"/>
        <end position="89"/>
    </location>
</feature>
<proteinExistence type="predicted"/>
<evidence type="ECO:0000259" key="4">
    <source>
        <dbReference type="PROSITE" id="PS50118"/>
    </source>
</evidence>
<feature type="non-terminal residue" evidence="5">
    <location>
        <position position="1"/>
    </location>
</feature>
<dbReference type="GO" id="GO:0000978">
    <property type="term" value="F:RNA polymerase II cis-regulatory region sequence-specific DNA binding"/>
    <property type="evidence" value="ECO:0007669"/>
    <property type="project" value="TreeGrafter"/>
</dbReference>
<comment type="caution">
    <text evidence="5">The sequence shown here is derived from an EMBL/GenBank/DDBJ whole genome shotgun (WGS) entry which is preliminary data.</text>
</comment>
<keyword evidence="1 3" id="KW-0238">DNA-binding</keyword>
<dbReference type="InterPro" id="IPR051356">
    <property type="entry name" value="SOX/SOX-like_TF"/>
</dbReference>
<dbReference type="Pfam" id="PF00505">
    <property type="entry name" value="HMG_box"/>
    <property type="match status" value="1"/>
</dbReference>
<evidence type="ECO:0000256" key="1">
    <source>
        <dbReference type="ARBA" id="ARBA00023125"/>
    </source>
</evidence>